<keyword evidence="1" id="KW-1133">Transmembrane helix</keyword>
<keyword evidence="1" id="KW-0472">Membrane</keyword>
<sequence>MYAWIWRTLPGPTWLKLLLTLVLVAIVVGVLFEWVFPVVAPHMPFNDGTIETQSP</sequence>
<evidence type="ECO:0000313" key="3">
    <source>
        <dbReference type="Proteomes" id="UP001056535"/>
    </source>
</evidence>
<keyword evidence="1" id="KW-0812">Transmembrane</keyword>
<evidence type="ECO:0000313" key="2">
    <source>
        <dbReference type="EMBL" id="USQ76068.1"/>
    </source>
</evidence>
<dbReference type="EMBL" id="CP099490">
    <property type="protein sequence ID" value="USQ76068.1"/>
    <property type="molecule type" value="Genomic_DNA"/>
</dbReference>
<proteinExistence type="predicted"/>
<name>A0ABY4YI96_9MICO</name>
<protein>
    <submittedName>
        <fullName evidence="2">Uncharacterized protein</fullName>
    </submittedName>
</protein>
<accession>A0ABY4YI96</accession>
<evidence type="ECO:0000256" key="1">
    <source>
        <dbReference type="SAM" id="Phobius"/>
    </source>
</evidence>
<dbReference type="Proteomes" id="UP001056535">
    <property type="component" value="Chromosome"/>
</dbReference>
<feature type="transmembrane region" description="Helical" evidence="1">
    <location>
        <begin position="14"/>
        <end position="36"/>
    </location>
</feature>
<organism evidence="2 3">
    <name type="scientific">Ornithinimicrobium cryptoxanthini</name>
    <dbReference type="NCBI Taxonomy" id="2934161"/>
    <lineage>
        <taxon>Bacteria</taxon>
        <taxon>Bacillati</taxon>
        <taxon>Actinomycetota</taxon>
        <taxon>Actinomycetes</taxon>
        <taxon>Micrococcales</taxon>
        <taxon>Ornithinimicrobiaceae</taxon>
        <taxon>Ornithinimicrobium</taxon>
    </lineage>
</organism>
<reference evidence="2" key="1">
    <citation type="submission" date="2022-06" db="EMBL/GenBank/DDBJ databases">
        <title>Ornithinimicrobium JY.X270.</title>
        <authorList>
            <person name="Huang Y."/>
        </authorList>
    </citation>
    <scope>NUCLEOTIDE SEQUENCE</scope>
    <source>
        <strain evidence="2">JY.X270</strain>
    </source>
</reference>
<gene>
    <name evidence="2" type="ORF">NF557_15970</name>
</gene>
<keyword evidence="3" id="KW-1185">Reference proteome</keyword>
<dbReference type="RefSeq" id="WP_252620740.1">
    <property type="nucleotide sequence ID" value="NZ_CP099490.1"/>
</dbReference>